<organism evidence="8 9">
    <name type="scientific">Streptococcus caprae</name>
    <dbReference type="NCBI Taxonomy" id="1640501"/>
    <lineage>
        <taxon>Bacteria</taxon>
        <taxon>Bacillati</taxon>
        <taxon>Bacillota</taxon>
        <taxon>Bacilli</taxon>
        <taxon>Lactobacillales</taxon>
        <taxon>Streptococcaceae</taxon>
        <taxon>Streptococcus</taxon>
    </lineage>
</organism>
<keyword evidence="3 6" id="KW-0812">Transmembrane</keyword>
<evidence type="ECO:0000256" key="1">
    <source>
        <dbReference type="ARBA" id="ARBA00004162"/>
    </source>
</evidence>
<comment type="caution">
    <text evidence="8">The sequence shown here is derived from an EMBL/GenBank/DDBJ whole genome shotgun (WGS) entry which is preliminary data.</text>
</comment>
<proteinExistence type="predicted"/>
<dbReference type="InterPro" id="IPR052027">
    <property type="entry name" value="PspC"/>
</dbReference>
<evidence type="ECO:0000313" key="9">
    <source>
        <dbReference type="Proteomes" id="UP001595807"/>
    </source>
</evidence>
<evidence type="ECO:0000256" key="6">
    <source>
        <dbReference type="SAM" id="Phobius"/>
    </source>
</evidence>
<keyword evidence="4 6" id="KW-1133">Transmembrane helix</keyword>
<dbReference type="PANTHER" id="PTHR33885:SF3">
    <property type="entry name" value="PHAGE SHOCK PROTEIN C"/>
    <property type="match status" value="1"/>
</dbReference>
<dbReference type="PANTHER" id="PTHR33885">
    <property type="entry name" value="PHAGE SHOCK PROTEIN C"/>
    <property type="match status" value="1"/>
</dbReference>
<keyword evidence="9" id="KW-1185">Reference proteome</keyword>
<feature type="transmembrane region" description="Helical" evidence="6">
    <location>
        <begin position="34"/>
        <end position="58"/>
    </location>
</feature>
<dbReference type="InterPro" id="IPR007168">
    <property type="entry name" value="Phageshock_PspC_N"/>
</dbReference>
<evidence type="ECO:0000313" key="8">
    <source>
        <dbReference type="EMBL" id="MFC3928712.1"/>
    </source>
</evidence>
<evidence type="ECO:0000259" key="7">
    <source>
        <dbReference type="Pfam" id="PF04024"/>
    </source>
</evidence>
<feature type="domain" description="Phage shock protein PspC N-terminal" evidence="7">
    <location>
        <begin position="5"/>
        <end position="60"/>
    </location>
</feature>
<name>A0ABV8CXB6_9STRE</name>
<comment type="subcellular location">
    <subcellularLocation>
        <location evidence="1">Cell membrane</location>
        <topology evidence="1">Single-pass membrane protein</topology>
    </subcellularLocation>
</comment>
<evidence type="ECO:0000256" key="2">
    <source>
        <dbReference type="ARBA" id="ARBA00022475"/>
    </source>
</evidence>
<dbReference type="EMBL" id="JBHRZV010000051">
    <property type="protein sequence ID" value="MFC3928712.1"/>
    <property type="molecule type" value="Genomic_DNA"/>
</dbReference>
<gene>
    <name evidence="8" type="ORF">ACFORF_09090</name>
</gene>
<evidence type="ECO:0000256" key="3">
    <source>
        <dbReference type="ARBA" id="ARBA00022692"/>
    </source>
</evidence>
<reference evidence="9" key="1">
    <citation type="journal article" date="2019" name="Int. J. Syst. Evol. Microbiol.">
        <title>The Global Catalogue of Microorganisms (GCM) 10K type strain sequencing project: providing services to taxonomists for standard genome sequencing and annotation.</title>
        <authorList>
            <consortium name="The Broad Institute Genomics Platform"/>
            <consortium name="The Broad Institute Genome Sequencing Center for Infectious Disease"/>
            <person name="Wu L."/>
            <person name="Ma J."/>
        </authorList>
    </citation>
    <scope>NUCLEOTIDE SEQUENCE [LARGE SCALE GENOMIC DNA]</scope>
    <source>
        <strain evidence="9">CCUG 67170</strain>
    </source>
</reference>
<keyword evidence="5 6" id="KW-0472">Membrane</keyword>
<dbReference type="Proteomes" id="UP001595807">
    <property type="component" value="Unassembled WGS sequence"/>
</dbReference>
<sequence>MKASFYKLKQYRAVSGVLAGLADKFDWDLGLTRALYLLFCFFSSGFGFFLYIALAMFLPYKEDLYEDAYGTGPRKRKDARAVEEDDNDGWYW</sequence>
<protein>
    <submittedName>
        <fullName evidence="8">PspC domain-containing protein</fullName>
    </submittedName>
</protein>
<accession>A0ABV8CXB6</accession>
<evidence type="ECO:0000256" key="5">
    <source>
        <dbReference type="ARBA" id="ARBA00023136"/>
    </source>
</evidence>
<keyword evidence="2" id="KW-1003">Cell membrane</keyword>
<evidence type="ECO:0000256" key="4">
    <source>
        <dbReference type="ARBA" id="ARBA00022989"/>
    </source>
</evidence>
<dbReference type="RefSeq" id="WP_380427521.1">
    <property type="nucleotide sequence ID" value="NZ_JBHRZV010000051.1"/>
</dbReference>
<dbReference type="Pfam" id="PF04024">
    <property type="entry name" value="PspC"/>
    <property type="match status" value="1"/>
</dbReference>